<gene>
    <name evidence="2" type="ORF">HOLleu_42914</name>
</gene>
<accession>A0A9Q0YCD7</accession>
<proteinExistence type="predicted"/>
<name>A0A9Q0YCD7_HOLLE</name>
<comment type="caution">
    <text evidence="2">The sequence shown here is derived from an EMBL/GenBank/DDBJ whole genome shotgun (WGS) entry which is preliminary data.</text>
</comment>
<evidence type="ECO:0000313" key="2">
    <source>
        <dbReference type="EMBL" id="KAJ8018866.1"/>
    </source>
</evidence>
<evidence type="ECO:0000313" key="3">
    <source>
        <dbReference type="Proteomes" id="UP001152320"/>
    </source>
</evidence>
<reference evidence="2" key="1">
    <citation type="submission" date="2021-10" db="EMBL/GenBank/DDBJ databases">
        <title>Tropical sea cucumber genome reveals ecological adaptation and Cuvierian tubules defense mechanism.</title>
        <authorList>
            <person name="Chen T."/>
        </authorList>
    </citation>
    <scope>NUCLEOTIDE SEQUENCE</scope>
    <source>
        <strain evidence="2">Nanhai2018</strain>
        <tissue evidence="2">Muscle</tissue>
    </source>
</reference>
<dbReference type="Proteomes" id="UP001152320">
    <property type="component" value="Unassembled WGS sequence"/>
</dbReference>
<organism evidence="2 3">
    <name type="scientific">Holothuria leucospilota</name>
    <name type="common">Black long sea cucumber</name>
    <name type="synonym">Mertensiothuria leucospilota</name>
    <dbReference type="NCBI Taxonomy" id="206669"/>
    <lineage>
        <taxon>Eukaryota</taxon>
        <taxon>Metazoa</taxon>
        <taxon>Echinodermata</taxon>
        <taxon>Eleutherozoa</taxon>
        <taxon>Echinozoa</taxon>
        <taxon>Holothuroidea</taxon>
        <taxon>Aspidochirotacea</taxon>
        <taxon>Aspidochirotida</taxon>
        <taxon>Holothuriidae</taxon>
        <taxon>Holothuria</taxon>
    </lineage>
</organism>
<sequence>MAEKEGNSAAESGDEFDLISQACNMREADDNDTAMGERPSGTKRAQCSIGGKSDTNAVSVKPKVKPRHDESSLKGHTSGETSSKKRKVKKASNIQKERKVVDDTTKRLDKLGKFIGRFY</sequence>
<feature type="region of interest" description="Disordered" evidence="1">
    <location>
        <begin position="1"/>
        <end position="100"/>
    </location>
</feature>
<keyword evidence="3" id="KW-1185">Reference proteome</keyword>
<protein>
    <submittedName>
        <fullName evidence="2">Uncharacterized protein</fullName>
    </submittedName>
</protein>
<dbReference type="EMBL" id="JAIZAY010000162">
    <property type="protein sequence ID" value="KAJ8018866.1"/>
    <property type="molecule type" value="Genomic_DNA"/>
</dbReference>
<evidence type="ECO:0000256" key="1">
    <source>
        <dbReference type="SAM" id="MobiDB-lite"/>
    </source>
</evidence>
<dbReference type="AlphaFoldDB" id="A0A9Q0YCD7"/>